<organism evidence="1 2">
    <name type="scientific">Neophaeococcomyces mojaviensis</name>
    <dbReference type="NCBI Taxonomy" id="3383035"/>
    <lineage>
        <taxon>Eukaryota</taxon>
        <taxon>Fungi</taxon>
        <taxon>Dikarya</taxon>
        <taxon>Ascomycota</taxon>
        <taxon>Pezizomycotina</taxon>
        <taxon>Eurotiomycetes</taxon>
        <taxon>Chaetothyriomycetidae</taxon>
        <taxon>Chaetothyriales</taxon>
        <taxon>Chaetothyriales incertae sedis</taxon>
        <taxon>Neophaeococcomyces</taxon>
    </lineage>
</organism>
<dbReference type="EMBL" id="JAPDRQ010000007">
    <property type="protein sequence ID" value="KAJ9663723.1"/>
    <property type="molecule type" value="Genomic_DNA"/>
</dbReference>
<evidence type="ECO:0000313" key="1">
    <source>
        <dbReference type="EMBL" id="KAJ9663723.1"/>
    </source>
</evidence>
<name>A0ACC3AJI5_9EURO</name>
<evidence type="ECO:0000313" key="2">
    <source>
        <dbReference type="Proteomes" id="UP001172386"/>
    </source>
</evidence>
<comment type="caution">
    <text evidence="1">The sequence shown here is derived from an EMBL/GenBank/DDBJ whole genome shotgun (WGS) entry which is preliminary data.</text>
</comment>
<proteinExistence type="predicted"/>
<keyword evidence="2" id="KW-1185">Reference proteome</keyword>
<reference evidence="1" key="1">
    <citation type="submission" date="2022-10" db="EMBL/GenBank/DDBJ databases">
        <title>Culturing micro-colonial fungi from biological soil crusts in the Mojave desert and describing Neophaeococcomyces mojavensis, and introducing the new genera and species Taxawa tesnikishii.</title>
        <authorList>
            <person name="Kurbessoian T."/>
            <person name="Stajich J.E."/>
        </authorList>
    </citation>
    <scope>NUCLEOTIDE SEQUENCE</scope>
    <source>
        <strain evidence="1">JES_112</strain>
    </source>
</reference>
<gene>
    <name evidence="1" type="ORF">H2198_000735</name>
</gene>
<dbReference type="Proteomes" id="UP001172386">
    <property type="component" value="Unassembled WGS sequence"/>
</dbReference>
<protein>
    <submittedName>
        <fullName evidence="1">Uncharacterized protein</fullName>
    </submittedName>
</protein>
<sequence>MLRQPISLLLDDDSHAEDPVSRDLRLKASTTIKNLDQTSDAELVKTLPDALLELIAQVVKPLFSRDQHEKLTTTGRKNFVSNSLPTAVNRFDNQVLFDDNQPMWKNGWTSSLLVYVLKSYARLEDTMQRKKTVEAHFHLLVPPILHLIDDIDIIYKASGCHCLKLLCDNLSSVQSEVLKRSGLTDVFIEALKNDFSHLPTLTPEEDSIALFQELYPAFRSLVQARFVGSAGSSKAGIRTSSTTNARQNGNSDEDMRQSYLTLLLRHQLLHSLSHLSTGSGAGSTMSVSLSTFFLSQLGWIFADMGLPSVVHLQSVLPVLRNVMSDPFSTSAPEMLLEATRAEKVIIQTCWPRIRDKWWGECLRGLIACWTNITDDEADIKDKRQSQSLSDVKHELKVLVCLLEDVVGQPFVEAKDDLIKEENTLQTLFDGKIE</sequence>
<accession>A0ACC3AJI5</accession>